<organism evidence="2 3">
    <name type="scientific">Pleurodeles waltl</name>
    <name type="common">Iberian ribbed newt</name>
    <dbReference type="NCBI Taxonomy" id="8319"/>
    <lineage>
        <taxon>Eukaryota</taxon>
        <taxon>Metazoa</taxon>
        <taxon>Chordata</taxon>
        <taxon>Craniata</taxon>
        <taxon>Vertebrata</taxon>
        <taxon>Euteleostomi</taxon>
        <taxon>Amphibia</taxon>
        <taxon>Batrachia</taxon>
        <taxon>Caudata</taxon>
        <taxon>Salamandroidea</taxon>
        <taxon>Salamandridae</taxon>
        <taxon>Pleurodelinae</taxon>
        <taxon>Pleurodeles</taxon>
    </lineage>
</organism>
<keyword evidence="3" id="KW-1185">Reference proteome</keyword>
<dbReference type="EMBL" id="JANPWB010000009">
    <property type="protein sequence ID" value="KAJ1150003.1"/>
    <property type="molecule type" value="Genomic_DNA"/>
</dbReference>
<feature type="compositionally biased region" description="Basic and acidic residues" evidence="1">
    <location>
        <begin position="60"/>
        <end position="83"/>
    </location>
</feature>
<evidence type="ECO:0000256" key="1">
    <source>
        <dbReference type="SAM" id="MobiDB-lite"/>
    </source>
</evidence>
<gene>
    <name evidence="2" type="ORF">NDU88_002801</name>
</gene>
<dbReference type="Proteomes" id="UP001066276">
    <property type="component" value="Chromosome 5"/>
</dbReference>
<accession>A0AAV7RGL5</accession>
<reference evidence="2" key="1">
    <citation type="journal article" date="2022" name="bioRxiv">
        <title>Sequencing and chromosome-scale assembly of the giantPleurodeles waltlgenome.</title>
        <authorList>
            <person name="Brown T."/>
            <person name="Elewa A."/>
            <person name="Iarovenko S."/>
            <person name="Subramanian E."/>
            <person name="Araus A.J."/>
            <person name="Petzold A."/>
            <person name="Susuki M."/>
            <person name="Suzuki K.-i.T."/>
            <person name="Hayashi T."/>
            <person name="Toyoda A."/>
            <person name="Oliveira C."/>
            <person name="Osipova E."/>
            <person name="Leigh N.D."/>
            <person name="Simon A."/>
            <person name="Yun M.H."/>
        </authorList>
    </citation>
    <scope>NUCLEOTIDE SEQUENCE</scope>
    <source>
        <strain evidence="2">20211129_DDA</strain>
        <tissue evidence="2">Liver</tissue>
    </source>
</reference>
<evidence type="ECO:0000313" key="2">
    <source>
        <dbReference type="EMBL" id="KAJ1150003.1"/>
    </source>
</evidence>
<dbReference type="AlphaFoldDB" id="A0AAV7RGL5"/>
<sequence>MGTPTDARCVDFRIPSQKGTMDSGGDGKEFSRRTPRGEDTQEMPRQEKSEADDAQGTRKGRAEGESRDPETSTYRHDPGGSWLNKDRYILQVHLFNYRHLVKRAQCATRYIQ</sequence>
<feature type="compositionally biased region" description="Basic and acidic residues" evidence="1">
    <location>
        <begin position="25"/>
        <end position="51"/>
    </location>
</feature>
<name>A0AAV7RGL5_PLEWA</name>
<comment type="caution">
    <text evidence="2">The sequence shown here is derived from an EMBL/GenBank/DDBJ whole genome shotgun (WGS) entry which is preliminary data.</text>
</comment>
<proteinExistence type="predicted"/>
<evidence type="ECO:0000313" key="3">
    <source>
        <dbReference type="Proteomes" id="UP001066276"/>
    </source>
</evidence>
<protein>
    <submittedName>
        <fullName evidence="2">Uncharacterized protein</fullName>
    </submittedName>
</protein>
<feature type="region of interest" description="Disordered" evidence="1">
    <location>
        <begin position="1"/>
        <end position="83"/>
    </location>
</feature>